<evidence type="ECO:0000313" key="4">
    <source>
        <dbReference type="Proteomes" id="UP000789508"/>
    </source>
</evidence>
<sequence>MDVNNVSSLYAATQGVPLILAPQFSSLKPISLPHDFDLFGDLPPMPQPCDFELERSVISQLERERQAATLKLATRAEKIRTLHEERIRKQKAEARKIAPGFLDTDRRILTPEPEKLSAVATNTTNPWDLSSTIEDDLNETMGAPFNVVENLNPTNGLKQHHVQTHHNIHQQIIQHTVTSPINDPILEIRQSHQQQEASQPLLHQGGYPTTSNYNPQNTTTTNSPFPITSNNALRTMSSPSSPSSSLQLYSPAQYLTTSITPTTTGTGSFSRGRSASYTAVIPPNRPPKEELPRSRSTTPSPSRISTASPEINKDSEVLKQLVNMGFSREQAIDALEKYDNDLVKATNYLLDN</sequence>
<feature type="compositionally biased region" description="Polar residues" evidence="1">
    <location>
        <begin position="207"/>
        <end position="236"/>
    </location>
</feature>
<dbReference type="AlphaFoldDB" id="A0A9N9GAS4"/>
<organism evidence="3 4">
    <name type="scientific">Ambispora leptoticha</name>
    <dbReference type="NCBI Taxonomy" id="144679"/>
    <lineage>
        <taxon>Eukaryota</taxon>
        <taxon>Fungi</taxon>
        <taxon>Fungi incertae sedis</taxon>
        <taxon>Mucoromycota</taxon>
        <taxon>Glomeromycotina</taxon>
        <taxon>Glomeromycetes</taxon>
        <taxon>Archaeosporales</taxon>
        <taxon>Ambisporaceae</taxon>
        <taxon>Ambispora</taxon>
    </lineage>
</organism>
<dbReference type="EMBL" id="CAJVPS010003704">
    <property type="protein sequence ID" value="CAG8593283.1"/>
    <property type="molecule type" value="Genomic_DNA"/>
</dbReference>
<evidence type="ECO:0000259" key="2">
    <source>
        <dbReference type="PROSITE" id="PS50030"/>
    </source>
</evidence>
<feature type="domain" description="UBA" evidence="2">
    <location>
        <begin position="312"/>
        <end position="352"/>
    </location>
</feature>
<feature type="compositionally biased region" description="Low complexity" evidence="1">
    <location>
        <begin position="256"/>
        <end position="276"/>
    </location>
</feature>
<reference evidence="3" key="1">
    <citation type="submission" date="2021-06" db="EMBL/GenBank/DDBJ databases">
        <authorList>
            <person name="Kallberg Y."/>
            <person name="Tangrot J."/>
            <person name="Rosling A."/>
        </authorList>
    </citation>
    <scope>NUCLEOTIDE SEQUENCE</scope>
    <source>
        <strain evidence="3">FL130A</strain>
    </source>
</reference>
<evidence type="ECO:0000313" key="3">
    <source>
        <dbReference type="EMBL" id="CAG8593283.1"/>
    </source>
</evidence>
<dbReference type="OrthoDB" id="524326at2759"/>
<dbReference type="InterPro" id="IPR009060">
    <property type="entry name" value="UBA-like_sf"/>
</dbReference>
<gene>
    <name evidence="3" type="ORF">ALEPTO_LOCUS7801</name>
</gene>
<dbReference type="PROSITE" id="PS50030">
    <property type="entry name" value="UBA"/>
    <property type="match status" value="1"/>
</dbReference>
<dbReference type="CDD" id="cd14270">
    <property type="entry name" value="UBA"/>
    <property type="match status" value="1"/>
</dbReference>
<name>A0A9N9GAS4_9GLOM</name>
<keyword evidence="4" id="KW-1185">Reference proteome</keyword>
<dbReference type="Proteomes" id="UP000789508">
    <property type="component" value="Unassembled WGS sequence"/>
</dbReference>
<proteinExistence type="predicted"/>
<dbReference type="SUPFAM" id="SSF46934">
    <property type="entry name" value="UBA-like"/>
    <property type="match status" value="1"/>
</dbReference>
<feature type="compositionally biased region" description="Polar residues" evidence="1">
    <location>
        <begin position="246"/>
        <end position="255"/>
    </location>
</feature>
<accession>A0A9N9GAS4</accession>
<dbReference type="Gene3D" id="1.10.8.10">
    <property type="entry name" value="DNA helicase RuvA subunit, C-terminal domain"/>
    <property type="match status" value="1"/>
</dbReference>
<dbReference type="SMART" id="SM00165">
    <property type="entry name" value="UBA"/>
    <property type="match status" value="1"/>
</dbReference>
<dbReference type="InterPro" id="IPR015940">
    <property type="entry name" value="UBA"/>
</dbReference>
<evidence type="ECO:0000256" key="1">
    <source>
        <dbReference type="SAM" id="MobiDB-lite"/>
    </source>
</evidence>
<protein>
    <submittedName>
        <fullName evidence="3">7553_t:CDS:1</fullName>
    </submittedName>
</protein>
<feature type="region of interest" description="Disordered" evidence="1">
    <location>
        <begin position="190"/>
        <end position="312"/>
    </location>
</feature>
<comment type="caution">
    <text evidence="3">The sequence shown here is derived from an EMBL/GenBank/DDBJ whole genome shotgun (WGS) entry which is preliminary data.</text>
</comment>
<feature type="compositionally biased region" description="Low complexity" evidence="1">
    <location>
        <begin position="294"/>
        <end position="309"/>
    </location>
</feature>
<dbReference type="Pfam" id="PF00627">
    <property type="entry name" value="UBA"/>
    <property type="match status" value="1"/>
</dbReference>